<sequence>MRKASVLVQIVLADGDSRQVERMLSSLDRAVEFAHDQGMLVQVDVCMSDCSRAQVPAARVASTQSYDWIDIKYKFSSTVSNAQIYNLAAQNVQVDHLVFCSAITVFPADFFLLLPGWLTDPDVACAEVRTIPWGAQHDFDAETGTISCISDSCLVFKSSIFTELGGFDDQHFPQYRSMIDLSIRLRSNQYRAVYISDHSVFQEPVFPDRGDDDLKGLGEVWENWCLLYKFGCDSALERLQKPYQESSVETEKKLYLQFFKYKQEHLLPLPMAGISSALQLELCALCGVPAET</sequence>
<reference evidence="1" key="1">
    <citation type="submission" date="2020-08" db="EMBL/GenBank/DDBJ databases">
        <authorList>
            <person name="Liu C."/>
            <person name="Sun Q."/>
        </authorList>
    </citation>
    <scope>NUCLEOTIDE SEQUENCE</scope>
    <source>
        <strain evidence="1">NSJ-65</strain>
    </source>
</reference>
<name>A0A8J6LZ23_9FIRM</name>
<dbReference type="SUPFAM" id="SSF53448">
    <property type="entry name" value="Nucleotide-diphospho-sugar transferases"/>
    <property type="match status" value="1"/>
</dbReference>
<evidence type="ECO:0000313" key="1">
    <source>
        <dbReference type="EMBL" id="MBC3516183.1"/>
    </source>
</evidence>
<dbReference type="Gene3D" id="3.90.550.10">
    <property type="entry name" value="Spore Coat Polysaccharide Biosynthesis Protein SpsA, Chain A"/>
    <property type="match status" value="1"/>
</dbReference>
<proteinExistence type="predicted"/>
<comment type="caution">
    <text evidence="1">The sequence shown here is derived from an EMBL/GenBank/DDBJ whole genome shotgun (WGS) entry which is preliminary data.</text>
</comment>
<keyword evidence="2" id="KW-1185">Reference proteome</keyword>
<protein>
    <submittedName>
        <fullName evidence="1">Uncharacterized protein</fullName>
    </submittedName>
</protein>
<dbReference type="AlphaFoldDB" id="A0A8J6LZ23"/>
<gene>
    <name evidence="1" type="ORF">H8K20_07220</name>
</gene>
<organism evidence="1 2">
    <name type="scientific">Neobittarella massiliensis</name>
    <name type="common">ex Bilen et al. 2018</name>
    <dbReference type="NCBI Taxonomy" id="2041842"/>
    <lineage>
        <taxon>Bacteria</taxon>
        <taxon>Bacillati</taxon>
        <taxon>Bacillota</taxon>
        <taxon>Clostridia</taxon>
        <taxon>Eubacteriales</taxon>
        <taxon>Oscillospiraceae</taxon>
        <taxon>Neobittarella (ex Bilen et al. 2018)</taxon>
    </lineage>
</organism>
<dbReference type="InterPro" id="IPR029044">
    <property type="entry name" value="Nucleotide-diphossugar_trans"/>
</dbReference>
<dbReference type="Proteomes" id="UP000597668">
    <property type="component" value="Unassembled WGS sequence"/>
</dbReference>
<accession>A0A8J6LZ23</accession>
<dbReference type="RefSeq" id="WP_186487934.1">
    <property type="nucleotide sequence ID" value="NZ_JACOGI010000001.1"/>
</dbReference>
<evidence type="ECO:0000313" key="2">
    <source>
        <dbReference type="Proteomes" id="UP000597668"/>
    </source>
</evidence>
<dbReference type="EMBL" id="JACOGI010000001">
    <property type="protein sequence ID" value="MBC3516183.1"/>
    <property type="molecule type" value="Genomic_DNA"/>
</dbReference>